<feature type="region of interest" description="Disordered" evidence="3">
    <location>
        <begin position="1"/>
        <end position="67"/>
    </location>
</feature>
<evidence type="ECO:0000313" key="5">
    <source>
        <dbReference type="EMBL" id="CAE0646865.1"/>
    </source>
</evidence>
<name>A0A7S4DFE2_9EUKA</name>
<dbReference type="PANTHER" id="PTHR21694">
    <property type="entry name" value="COILED-COIL DOMAIN-CONTAINING PROTEIN 63"/>
    <property type="match status" value="1"/>
</dbReference>
<evidence type="ECO:0000256" key="3">
    <source>
        <dbReference type="SAM" id="MobiDB-lite"/>
    </source>
</evidence>
<organism evidence="5">
    <name type="scientific">Lotharella globosa</name>
    <dbReference type="NCBI Taxonomy" id="91324"/>
    <lineage>
        <taxon>Eukaryota</taxon>
        <taxon>Sar</taxon>
        <taxon>Rhizaria</taxon>
        <taxon>Cercozoa</taxon>
        <taxon>Chlorarachniophyceae</taxon>
        <taxon>Lotharella</taxon>
    </lineage>
</organism>
<dbReference type="PANTHER" id="PTHR21694:SF18">
    <property type="entry name" value="COILED-COIL DOMAIN-CONTAINING PROTEIN 63"/>
    <property type="match status" value="1"/>
</dbReference>
<proteinExistence type="predicted"/>
<feature type="coiled-coil region" evidence="2">
    <location>
        <begin position="77"/>
        <end position="266"/>
    </location>
</feature>
<keyword evidence="1 2" id="KW-0175">Coiled coil</keyword>
<evidence type="ECO:0000256" key="2">
    <source>
        <dbReference type="SAM" id="Coils"/>
    </source>
</evidence>
<dbReference type="Pfam" id="PF21773">
    <property type="entry name" value="ODAD1_CC"/>
    <property type="match status" value="1"/>
</dbReference>
<sequence length="543" mass="63160">MEGKKKNKNEATQNNLRMQRQQIEKLTLGNDRLKEDLALETRQGRTSNTSSTSSRIDRLKDESDEFTRKTAVETKRKTELIGKIKELEKKLAEQREFMREQMAGFSNSRDYNLRIQREIRRNENRLDKARIKYNEAQAHNNELRKQIDNLRRARDTYDKEFKSLTKELRDRKEKVQSLLASSKKAYEERSEAQAKMQARKAEADEKQLQFKKNWEQMLKKMEEQYKEEEMDEGTNMLGSRRRTNVYETMAEEKDEQELQNELAEKGQMIEQNKAAIHVSQEEVKRFESAFDKIQKATGIEDIDELVEAFITAEDRNFNLFNEVNEYTTKIEKQQMLLDELKKERDRYKEVGAGIEMDKTRKNILAGLQKQHKQTADKASMMEKKYEDSLKLVSNMKNGIKEIFDMIDCEKMETAKELMAEGVTETNMAEFIAVIEEQTMEILEAYKVAQDMDDDEDEDIQPEHDEHHDAEGEGQKETKETEGEMPENKANEEEEEVFEVHSESKTQDSGKMEEEAPDAGEKPEADGEGAQGTTGGPADDGVQA</sequence>
<evidence type="ECO:0000259" key="4">
    <source>
        <dbReference type="Pfam" id="PF21773"/>
    </source>
</evidence>
<evidence type="ECO:0000256" key="1">
    <source>
        <dbReference type="ARBA" id="ARBA00023054"/>
    </source>
</evidence>
<feature type="domain" description="ODAD1 central coiled coil region" evidence="4">
    <location>
        <begin position="116"/>
        <end position="417"/>
    </location>
</feature>
<dbReference type="AlphaFoldDB" id="A0A7S4DFE2"/>
<feature type="region of interest" description="Disordered" evidence="3">
    <location>
        <begin position="450"/>
        <end position="543"/>
    </location>
</feature>
<feature type="compositionally biased region" description="Basic and acidic residues" evidence="3">
    <location>
        <begin position="55"/>
        <end position="67"/>
    </location>
</feature>
<feature type="compositionally biased region" description="Polar residues" evidence="3">
    <location>
        <begin position="10"/>
        <end position="21"/>
    </location>
</feature>
<reference evidence="5" key="1">
    <citation type="submission" date="2021-01" db="EMBL/GenBank/DDBJ databases">
        <authorList>
            <person name="Corre E."/>
            <person name="Pelletier E."/>
            <person name="Niang G."/>
            <person name="Scheremetjew M."/>
            <person name="Finn R."/>
            <person name="Kale V."/>
            <person name="Holt S."/>
            <person name="Cochrane G."/>
            <person name="Meng A."/>
            <person name="Brown T."/>
            <person name="Cohen L."/>
        </authorList>
    </citation>
    <scope>NUCLEOTIDE SEQUENCE</scope>
    <source>
        <strain evidence="5">CCCM811</strain>
    </source>
</reference>
<dbReference type="InterPro" id="IPR049258">
    <property type="entry name" value="ODAD1_CC"/>
</dbReference>
<feature type="compositionally biased region" description="Acidic residues" evidence="3">
    <location>
        <begin position="450"/>
        <end position="459"/>
    </location>
</feature>
<gene>
    <name evidence="5" type="ORF">LGLO00237_LOCUS2095</name>
</gene>
<accession>A0A7S4DFE2</accession>
<feature type="compositionally biased region" description="Basic and acidic residues" evidence="3">
    <location>
        <begin position="497"/>
        <end position="524"/>
    </location>
</feature>
<protein>
    <recommendedName>
        <fullName evidence="4">ODAD1 central coiled coil region domain-containing protein</fullName>
    </recommendedName>
</protein>
<feature type="coiled-coil region" evidence="2">
    <location>
        <begin position="323"/>
        <end position="350"/>
    </location>
</feature>
<dbReference type="EMBL" id="HBIV01003073">
    <property type="protein sequence ID" value="CAE0646865.1"/>
    <property type="molecule type" value="Transcribed_RNA"/>
</dbReference>
<feature type="compositionally biased region" description="Basic and acidic residues" evidence="3">
    <location>
        <begin position="31"/>
        <end position="43"/>
    </location>
</feature>
<dbReference type="InterPro" id="IPR051876">
    <property type="entry name" value="ODA-DC/CCD"/>
</dbReference>
<feature type="compositionally biased region" description="Basic and acidic residues" evidence="3">
    <location>
        <begin position="460"/>
        <end position="490"/>
    </location>
</feature>